<gene>
    <name evidence="2" type="ORF">MCORR_v1c06310</name>
</gene>
<organism evidence="2 3">
    <name type="scientific">Mesoplasma corruscae</name>
    <dbReference type="NCBI Taxonomy" id="216874"/>
    <lineage>
        <taxon>Bacteria</taxon>
        <taxon>Bacillati</taxon>
        <taxon>Mycoplasmatota</taxon>
        <taxon>Mollicutes</taxon>
        <taxon>Entomoplasmatales</taxon>
        <taxon>Entomoplasmataceae</taxon>
        <taxon>Mesoplasma</taxon>
    </lineage>
</organism>
<keyword evidence="1" id="KW-0732">Signal</keyword>
<reference evidence="2 3" key="1">
    <citation type="submission" date="2017-11" db="EMBL/GenBank/DDBJ databases">
        <title>Genome sequence of Mesoplasma corruscae ELCA-2 (ATCC 49579).</title>
        <authorList>
            <person name="Lo W.-S."/>
            <person name="Kuo C.-H."/>
        </authorList>
    </citation>
    <scope>NUCLEOTIDE SEQUENCE [LARGE SCALE GENOMIC DNA]</scope>
    <source>
        <strain evidence="2 3">ELCA-2</strain>
    </source>
</reference>
<dbReference type="NCBIfam" id="NF038029">
    <property type="entry name" value="LP_plasma"/>
    <property type="match status" value="1"/>
</dbReference>
<sequence>MKKLLAILGSLTVSATSALTIVSCKDKTEETNVPPTDSKEEIRKLISKFESEVNTKWASVVTNKISEASTFVEKPGQQSNFTFFQKEKLKDVYEKALNVSENTTASQIKFYDTLDTNDKEILTNNIQSLLSTQENINNLKKEISASTYQVLIGDLNSNWIDNVKMNYDKATISFTDKDMENSFLANIEVEYETKYYYMDAENARQTKSLQGSASITISDDGAIIEVISKLQQELAADLLKTGNPLVYLDKTSLNDINAIEIIGGSTNKYKNEIEKYYEKFAPKLVKEIKKNYFDSSKSPVLKGIKVDLQNPKDVIRNSSQDAKVGELKLDRIQTSSTAQNFKPVDEKQFARQSTYFGEIKQDASILLGDDSKATDSTLYSDLKTTYEKTKDEYAKSFKLKYEQITEKSSKEQAANIESLLNNSVNLEQVSIKGINFQLANGYKQNLNDVLINLSVAVDNKSTLNENKATGKTFAAYYNGISLILDQFHKFYGTSPSEIDQISESSGATKQQLGLLFYMNGSANSEFNIWDYWKGLKGTDKDPFIWEYLRNNKSSQMFTNALNLDTGDVQAAQIRNESFISNLIGTKDFKLDFSQRHSGYWSDLYRYSIDDKKVNKLEPGIKMSGLKGYWGNYQLSILTDLFSISAGTNSTPTGQGNALSDADVTFTFIGKKSI</sequence>
<name>A0A2S5RG66_9MOLU</name>
<dbReference type="RefSeq" id="WP_104208154.1">
    <property type="nucleotide sequence ID" value="NZ_PHNF01000002.1"/>
</dbReference>
<dbReference type="EMBL" id="PHNF01000002">
    <property type="protein sequence ID" value="PPE06326.1"/>
    <property type="molecule type" value="Genomic_DNA"/>
</dbReference>
<evidence type="ECO:0000313" key="2">
    <source>
        <dbReference type="EMBL" id="PPE06326.1"/>
    </source>
</evidence>
<dbReference type="AlphaFoldDB" id="A0A2S5RG66"/>
<proteinExistence type="predicted"/>
<dbReference type="OrthoDB" id="401283at2"/>
<feature type="signal peptide" evidence="1">
    <location>
        <begin position="1"/>
        <end position="18"/>
    </location>
</feature>
<dbReference type="PROSITE" id="PS51257">
    <property type="entry name" value="PROKAR_LIPOPROTEIN"/>
    <property type="match status" value="1"/>
</dbReference>
<dbReference type="InterPro" id="IPR054816">
    <property type="entry name" value="Lipoprotein_mollicutes-type_CS"/>
</dbReference>
<keyword evidence="3" id="KW-1185">Reference proteome</keyword>
<dbReference type="Proteomes" id="UP000239785">
    <property type="component" value="Unassembled WGS sequence"/>
</dbReference>
<protein>
    <recommendedName>
        <fullName evidence="4">Lipoprotein</fullName>
    </recommendedName>
</protein>
<dbReference type="NCBIfam" id="NF045726">
    <property type="entry name" value="XXplasma_LP"/>
    <property type="match status" value="1"/>
</dbReference>
<evidence type="ECO:0000313" key="3">
    <source>
        <dbReference type="Proteomes" id="UP000239785"/>
    </source>
</evidence>
<evidence type="ECO:0008006" key="4">
    <source>
        <dbReference type="Google" id="ProtNLM"/>
    </source>
</evidence>
<accession>A0A2S5RG66</accession>
<feature type="chain" id="PRO_5015397909" description="Lipoprotein" evidence="1">
    <location>
        <begin position="19"/>
        <end position="673"/>
    </location>
</feature>
<comment type="caution">
    <text evidence="2">The sequence shown here is derived from an EMBL/GenBank/DDBJ whole genome shotgun (WGS) entry which is preliminary data.</text>
</comment>
<evidence type="ECO:0000256" key="1">
    <source>
        <dbReference type="SAM" id="SignalP"/>
    </source>
</evidence>